<dbReference type="Pfam" id="PF13454">
    <property type="entry name" value="NAD_binding_9"/>
    <property type="match status" value="1"/>
</dbReference>
<dbReference type="RefSeq" id="WP_282862085.1">
    <property type="nucleotide sequence ID" value="NZ_CP118848.1"/>
</dbReference>
<dbReference type="InterPro" id="IPR036188">
    <property type="entry name" value="FAD/NAD-bd_sf"/>
</dbReference>
<reference evidence="2" key="1">
    <citation type="journal article" date="2023" name="Antibiotics">
        <title>Prevalence and Molecular Characterization of Methicillin-Resistant Staphylococci (MRS) and Mammaliicocci (MRM) in Dromedary Camels from Algeria: First Detection of SCCmec-mecC Hybrid in Methicillin-Resistant Mammaliicoccus lentus.</title>
        <authorList>
            <person name="Belhout C."/>
            <person name="Boyen F."/>
            <person name="Vereecke N."/>
            <person name="Theuns S."/>
            <person name="Taibi N."/>
            <person name="Stegger M."/>
            <person name="de la Fe-Rodriguez P.Y."/>
            <person name="Bouayad L."/>
            <person name="Elgroud R."/>
            <person name="Butaye P."/>
        </authorList>
    </citation>
    <scope>NUCLEOTIDE SEQUENCE</scope>
    <source>
        <strain evidence="2">7048</strain>
    </source>
</reference>
<evidence type="ECO:0000259" key="1">
    <source>
        <dbReference type="Pfam" id="PF13454"/>
    </source>
</evidence>
<dbReference type="Proteomes" id="UP001223261">
    <property type="component" value="Chromosome"/>
</dbReference>
<protein>
    <submittedName>
        <fullName evidence="2">FAD/NAD(P)-binding protein</fullName>
    </submittedName>
</protein>
<dbReference type="PANTHER" id="PTHR38663:SF1">
    <property type="entry name" value="L-ORNITHINE N(5)-MONOOXYGENASE"/>
    <property type="match status" value="1"/>
</dbReference>
<dbReference type="EMBL" id="CP118848">
    <property type="protein sequence ID" value="WHI59803.1"/>
    <property type="molecule type" value="Genomic_DNA"/>
</dbReference>
<dbReference type="PANTHER" id="PTHR38663">
    <property type="match status" value="1"/>
</dbReference>
<accession>A0AAX3W3G3</accession>
<feature type="domain" description="FAD-dependent urate hydroxylase HpyO/Asp monooxygenase CreE-like FAD/NAD(P)-binding" evidence="1">
    <location>
        <begin position="5"/>
        <end position="146"/>
    </location>
</feature>
<evidence type="ECO:0000313" key="2">
    <source>
        <dbReference type="EMBL" id="WHI59803.1"/>
    </source>
</evidence>
<evidence type="ECO:0000313" key="3">
    <source>
        <dbReference type="Proteomes" id="UP001223261"/>
    </source>
</evidence>
<dbReference type="Gene3D" id="3.50.50.60">
    <property type="entry name" value="FAD/NAD(P)-binding domain"/>
    <property type="match status" value="1"/>
</dbReference>
<name>A0AAX3W3G3_MAMLE</name>
<dbReference type="SUPFAM" id="SSF51905">
    <property type="entry name" value="FAD/NAD(P)-binding domain"/>
    <property type="match status" value="2"/>
</dbReference>
<proteinExistence type="predicted"/>
<sequence>MKWTIVGGGIHAITIALKLKTLGLNNKDLKIIDPHDVFCHQFDKRTNDISMPFLRSPIVHHVHPNPFHLKQYYKKHDYAGGVYGQYKRPQREMFMHHIYELIEHYNLTECHIKDSAVDIKKTEETWLISLESGETINSDVVVIASGCNHQPKIPSMYKGQEDIQHIFEETDIQYKSTSHVIGSGISAAHLTLKLIYNDEDKHVHLWTNKPLEVHDFDADPGWLGPKNMTEFSKVNCANKKMDIILKERHKGSMPRELYLRLKRYIKMGRLTIHENEIEQIKKHHIHTKDGTNIYYDHILLATGFDNTLLTQPILNTLIHEYKAPLNECGYPEISKNLEWLPNLFVSGGLADLELGPFARNIMGGREAAKKIGEKYSEIKELIKN</sequence>
<gene>
    <name evidence="2" type="ORF">PYH69_13995</name>
</gene>
<dbReference type="AlphaFoldDB" id="A0AAX3W3G3"/>
<dbReference type="InterPro" id="IPR038732">
    <property type="entry name" value="HpyO/CreE_NAD-binding"/>
</dbReference>
<organism evidence="2 3">
    <name type="scientific">Mammaliicoccus lentus</name>
    <name type="common">Staphylococcus lentus</name>
    <dbReference type="NCBI Taxonomy" id="42858"/>
    <lineage>
        <taxon>Bacteria</taxon>
        <taxon>Bacillati</taxon>
        <taxon>Bacillota</taxon>
        <taxon>Bacilli</taxon>
        <taxon>Bacillales</taxon>
        <taxon>Staphylococcaceae</taxon>
        <taxon>Mammaliicoccus</taxon>
    </lineage>
</organism>